<dbReference type="EMBL" id="FOFS01000004">
    <property type="protein sequence ID" value="SEQ12921.1"/>
    <property type="molecule type" value="Genomic_DNA"/>
</dbReference>
<dbReference type="RefSeq" id="WP_093283342.1">
    <property type="nucleotide sequence ID" value="NZ_FOFS01000004.1"/>
</dbReference>
<keyword evidence="2" id="KW-1185">Reference proteome</keyword>
<name>A0A1H9DHR7_9GAMM</name>
<organism evidence="1 2">
    <name type="scientific">Solimonas aquatica</name>
    <dbReference type="NCBI Taxonomy" id="489703"/>
    <lineage>
        <taxon>Bacteria</taxon>
        <taxon>Pseudomonadati</taxon>
        <taxon>Pseudomonadota</taxon>
        <taxon>Gammaproteobacteria</taxon>
        <taxon>Nevskiales</taxon>
        <taxon>Nevskiaceae</taxon>
        <taxon>Solimonas</taxon>
    </lineage>
</organism>
<gene>
    <name evidence="1" type="ORF">SAMN04488038_10441</name>
</gene>
<dbReference type="Proteomes" id="UP000199233">
    <property type="component" value="Unassembled WGS sequence"/>
</dbReference>
<reference evidence="1 2" key="1">
    <citation type="submission" date="2016-10" db="EMBL/GenBank/DDBJ databases">
        <authorList>
            <person name="de Groot N.N."/>
        </authorList>
    </citation>
    <scope>NUCLEOTIDE SEQUENCE [LARGE SCALE GENOMIC DNA]</scope>
    <source>
        <strain evidence="1 2">DSM 25927</strain>
    </source>
</reference>
<proteinExistence type="predicted"/>
<evidence type="ECO:0000313" key="1">
    <source>
        <dbReference type="EMBL" id="SEQ12921.1"/>
    </source>
</evidence>
<protein>
    <recommendedName>
        <fullName evidence="3">Formylmethanofuran dehydrogenase subunit E</fullName>
    </recommendedName>
</protein>
<dbReference type="STRING" id="489703.SAMN04488038_10441"/>
<dbReference type="AlphaFoldDB" id="A0A1H9DHR7"/>
<evidence type="ECO:0008006" key="3">
    <source>
        <dbReference type="Google" id="ProtNLM"/>
    </source>
</evidence>
<evidence type="ECO:0000313" key="2">
    <source>
        <dbReference type="Proteomes" id="UP000199233"/>
    </source>
</evidence>
<dbReference type="OrthoDB" id="1680380at2"/>
<sequence length="173" mass="18995">MSAPLLILDHGRPLQLHYQSLLEYHGGGALTGAALGFQAMVRAAAVLSEAQTWDRRDLQLCSWHSGPGVVDALEFVTRCVSRGRYRQESLGPGGNCGSEQAFRFQLETPALRVQLALREGVVDPRFFALAGRPQRSEREEAQLTGLKASIAAQLMARPARELYLLDVQELSHA</sequence>
<accession>A0A1H9DHR7</accession>